<dbReference type="PANTHER" id="PTHR43245:SF58">
    <property type="entry name" value="BLL5923 PROTEIN"/>
    <property type="match status" value="1"/>
</dbReference>
<name>Q2KM71_STRIN</name>
<dbReference type="GeneID" id="35766616"/>
<dbReference type="EMBL" id="AY904444">
    <property type="protein sequence ID" value="AAY17299.1"/>
    <property type="molecule type" value="Genomic_DNA"/>
</dbReference>
<dbReference type="InterPro" id="IPR050177">
    <property type="entry name" value="Lipid_A_modif_metabolic_enz"/>
</dbReference>
<dbReference type="SMR" id="Q2KM71"/>
<dbReference type="AlphaFoldDB" id="Q2KM71"/>
<dbReference type="Gene3D" id="3.40.50.720">
    <property type="entry name" value="NAD(P)-binding Rossmann-like Domain"/>
    <property type="match status" value="1"/>
</dbReference>
<evidence type="ECO:0000259" key="1">
    <source>
        <dbReference type="Pfam" id="PF01370"/>
    </source>
</evidence>
<feature type="domain" description="NAD-dependent epimerase/dehydratase" evidence="1">
    <location>
        <begin position="4"/>
        <end position="158"/>
    </location>
</feature>
<dbReference type="SUPFAM" id="SSF51735">
    <property type="entry name" value="NAD(P)-binding Rossmann-fold domains"/>
    <property type="match status" value="1"/>
</dbReference>
<reference evidence="2" key="1">
    <citation type="journal article" date="2007" name="Infect. Immun.">
        <title>Analysis of the polysaccharide capsule of the systemic pathogen Streptococcus iniae and its implications in virulence.</title>
        <authorList>
            <person name="Lowe B.A."/>
            <person name="Miller J.D."/>
            <person name="Neely M.N."/>
        </authorList>
    </citation>
    <scope>NUCLEOTIDE SEQUENCE</scope>
</reference>
<reference evidence="2" key="2">
    <citation type="journal article" date="2007" name="J. Bacteriol.">
        <title>Streptococcus iniae capsule impairs phagocytic clearance and contributes to virulence in fish.</title>
        <authorList>
            <person name="Locke J.B."/>
            <person name="Colvin K.M."/>
            <person name="Datta A.K."/>
            <person name="Patel S.K."/>
            <person name="Naidu N.N."/>
            <person name="Neely M.N."/>
            <person name="Nizet V."/>
            <person name="Buchanan J.T."/>
        </authorList>
    </citation>
    <scope>NUCLEOTIDE SEQUENCE</scope>
</reference>
<dbReference type="Pfam" id="PF01370">
    <property type="entry name" value="Epimerase"/>
    <property type="match status" value="1"/>
</dbReference>
<evidence type="ECO:0000313" key="2">
    <source>
        <dbReference type="EMBL" id="AAY17299.1"/>
    </source>
</evidence>
<dbReference type="CDD" id="cd05232">
    <property type="entry name" value="UDP_G4E_4_SDR_e"/>
    <property type="match status" value="1"/>
</dbReference>
<protein>
    <submittedName>
        <fullName evidence="2">CpsG</fullName>
    </submittedName>
</protein>
<proteinExistence type="predicted"/>
<dbReference type="KEGG" id="siz:SI82_04265"/>
<gene>
    <name evidence="2" type="primary">cpsG</name>
</gene>
<accession>Q2KM71</accession>
<organism evidence="2">
    <name type="scientific">Streptococcus iniae</name>
    <name type="common">Streptococcus shiloi</name>
    <dbReference type="NCBI Taxonomy" id="1346"/>
    <lineage>
        <taxon>Bacteria</taxon>
        <taxon>Bacillati</taxon>
        <taxon>Bacillota</taxon>
        <taxon>Bacilli</taxon>
        <taxon>Lactobacillales</taxon>
        <taxon>Streptococcaceae</taxon>
        <taxon>Streptococcus</taxon>
    </lineage>
</organism>
<dbReference type="RefSeq" id="WP_003099356.1">
    <property type="nucleotide sequence ID" value="NZ_CP010783.1"/>
</dbReference>
<sequence>MKKVLITGANSYIGTSLEKWLQQSEEQYHVDTLDMIDPNWKTFDFSPYDSIFHVAAIVHKNEKQMNSDLYEKVNTKLPIELATIAKHSGLRQFIFLSSMSVYGNDTEEITRETRENPSSYYGKSKLAAEIGLKDLQSDSFKVLILRPPMVYGPQATGNYSRLSKLSKFTPIFPKVANKRSMIYLDNLLEFVRLSIETELSGIHFPQNKDYVTTSQLVNVIRQVNGKSTLLTSLFNPIIKSLKGFSQINKLFGNLVYSKEMSQEAFDYNVTGFEESIRISERNNEKI</sequence>
<dbReference type="PANTHER" id="PTHR43245">
    <property type="entry name" value="BIFUNCTIONAL POLYMYXIN RESISTANCE PROTEIN ARNA"/>
    <property type="match status" value="1"/>
</dbReference>
<dbReference type="PATRIC" id="fig|1346.30.peg.833"/>
<dbReference type="InterPro" id="IPR036291">
    <property type="entry name" value="NAD(P)-bd_dom_sf"/>
</dbReference>
<dbReference type="InterPro" id="IPR001509">
    <property type="entry name" value="Epimerase_deHydtase"/>
</dbReference>